<reference evidence="2" key="2">
    <citation type="submission" date="2022-10" db="EMBL/GenBank/DDBJ databases">
        <authorList>
            <person name="Trinh H.N."/>
        </authorList>
    </citation>
    <scope>NUCLEOTIDE SEQUENCE</scope>
    <source>
        <strain evidence="2">RN2-1</strain>
    </source>
</reference>
<dbReference type="EMBL" id="JAPDNT010000001">
    <property type="protein sequence ID" value="MCW3473564.1"/>
    <property type="molecule type" value="Genomic_DNA"/>
</dbReference>
<evidence type="ECO:0000259" key="1">
    <source>
        <dbReference type="PROSITE" id="PS51186"/>
    </source>
</evidence>
<dbReference type="SUPFAM" id="SSF55729">
    <property type="entry name" value="Acyl-CoA N-acyltransferases (Nat)"/>
    <property type="match status" value="1"/>
</dbReference>
<dbReference type="GO" id="GO:0016747">
    <property type="term" value="F:acyltransferase activity, transferring groups other than amino-acyl groups"/>
    <property type="evidence" value="ECO:0007669"/>
    <property type="project" value="InterPro"/>
</dbReference>
<sequence>MAVPALATARLALRPRSEVDMPAMLAMAGDPEVMRYFRTRPGDDPEAYRAALQQRVRHDDGPGLGYWSLFPQADPGRYLGWVSLDPLAETPHIQLGYRLVRAAWGGGYVTEASRRVLEYGFDALGLGEIVAIVHPDNTRSQAVIRRLGFTADGMRLHFGRQRLFYRLVRTPP</sequence>
<name>A0AA41YHN7_9PROT</name>
<protein>
    <submittedName>
        <fullName evidence="2">GNAT family N-acetyltransferase</fullName>
    </submittedName>
</protein>
<dbReference type="RefSeq" id="WP_264712145.1">
    <property type="nucleotide sequence ID" value="NZ_JAPDNT010000001.1"/>
</dbReference>
<reference evidence="2" key="1">
    <citation type="submission" date="2022-09" db="EMBL/GenBank/DDBJ databases">
        <title>Rhodovastum sp. nov. RN2-1 isolated from soil in Seongnam, South Korea.</title>
        <authorList>
            <person name="Le N.T."/>
        </authorList>
    </citation>
    <scope>NUCLEOTIDE SEQUENCE</scope>
    <source>
        <strain evidence="2">RN2-1</strain>
    </source>
</reference>
<dbReference type="Pfam" id="PF13302">
    <property type="entry name" value="Acetyltransf_3"/>
    <property type="match status" value="1"/>
</dbReference>
<keyword evidence="3" id="KW-1185">Reference proteome</keyword>
<dbReference type="PANTHER" id="PTHR43792:SF1">
    <property type="entry name" value="N-ACETYLTRANSFERASE DOMAIN-CONTAINING PROTEIN"/>
    <property type="match status" value="1"/>
</dbReference>
<dbReference type="AlphaFoldDB" id="A0AA41YHN7"/>
<feature type="domain" description="N-acetyltransferase" evidence="1">
    <location>
        <begin position="11"/>
        <end position="172"/>
    </location>
</feature>
<evidence type="ECO:0000313" key="3">
    <source>
        <dbReference type="Proteomes" id="UP001165679"/>
    </source>
</evidence>
<dbReference type="Gene3D" id="3.40.630.30">
    <property type="match status" value="1"/>
</dbReference>
<gene>
    <name evidence="2" type="ORF">OL599_03150</name>
</gene>
<proteinExistence type="predicted"/>
<evidence type="ECO:0000313" key="2">
    <source>
        <dbReference type="EMBL" id="MCW3473564.1"/>
    </source>
</evidence>
<organism evidence="2 3">
    <name type="scientific">Limobrevibacterium gyesilva</name>
    <dbReference type="NCBI Taxonomy" id="2991712"/>
    <lineage>
        <taxon>Bacteria</taxon>
        <taxon>Pseudomonadati</taxon>
        <taxon>Pseudomonadota</taxon>
        <taxon>Alphaproteobacteria</taxon>
        <taxon>Acetobacterales</taxon>
        <taxon>Acetobacteraceae</taxon>
        <taxon>Limobrevibacterium</taxon>
    </lineage>
</organism>
<dbReference type="PANTHER" id="PTHR43792">
    <property type="entry name" value="GNAT FAMILY, PUTATIVE (AFU_ORTHOLOGUE AFUA_3G00765)-RELATED-RELATED"/>
    <property type="match status" value="1"/>
</dbReference>
<dbReference type="Proteomes" id="UP001165679">
    <property type="component" value="Unassembled WGS sequence"/>
</dbReference>
<dbReference type="PROSITE" id="PS51186">
    <property type="entry name" value="GNAT"/>
    <property type="match status" value="1"/>
</dbReference>
<dbReference type="InterPro" id="IPR016181">
    <property type="entry name" value="Acyl_CoA_acyltransferase"/>
</dbReference>
<accession>A0AA41YHN7</accession>
<dbReference type="InterPro" id="IPR000182">
    <property type="entry name" value="GNAT_dom"/>
</dbReference>
<comment type="caution">
    <text evidence="2">The sequence shown here is derived from an EMBL/GenBank/DDBJ whole genome shotgun (WGS) entry which is preliminary data.</text>
</comment>
<dbReference type="InterPro" id="IPR051531">
    <property type="entry name" value="N-acetyltransferase"/>
</dbReference>